<evidence type="ECO:0000259" key="1">
    <source>
        <dbReference type="Pfam" id="PF00675"/>
    </source>
</evidence>
<evidence type="ECO:0000313" key="3">
    <source>
        <dbReference type="EMBL" id="RSU14061.1"/>
    </source>
</evidence>
<dbReference type="RefSeq" id="WP_126807607.1">
    <property type="nucleotide sequence ID" value="NZ_NGKA01000004.1"/>
</dbReference>
<comment type="caution">
    <text evidence="3">The sequence shown here is derived from an EMBL/GenBank/DDBJ whole genome shotgun (WGS) entry which is preliminary data.</text>
</comment>
<organism evidence="3 4">
    <name type="scientific">Vagococcus elongatus</name>
    <dbReference type="NCBI Taxonomy" id="180344"/>
    <lineage>
        <taxon>Bacteria</taxon>
        <taxon>Bacillati</taxon>
        <taxon>Bacillota</taxon>
        <taxon>Bacilli</taxon>
        <taxon>Lactobacillales</taxon>
        <taxon>Enterococcaceae</taxon>
        <taxon>Vagococcus</taxon>
    </lineage>
</organism>
<dbReference type="InterPro" id="IPR050361">
    <property type="entry name" value="MPP/UQCRC_Complex"/>
</dbReference>
<keyword evidence="4" id="KW-1185">Reference proteome</keyword>
<dbReference type="Gene3D" id="3.30.830.10">
    <property type="entry name" value="Metalloenzyme, LuxS/M16 peptidase-like"/>
    <property type="match status" value="2"/>
</dbReference>
<sequence length="433" mass="49773">MEKKEYSRLNEVLYTKTLPNGLRISLLPKPDFHKTYALFTTDYGSIDEEFIPLGEKEFVKVPDGIAHFLEHKMFEKEDGDVFQVFGRQGASANAFTSFTKTSYLFSTTDQVEENLTTLLDFVQSPYFTEGTVEKEKGIIGQEIQMYNDDPNWRTFFGLLQGMYPKHPLHIDIAGTIESIAEITADDLYTCYQTFYHPSNMNLFIVGNMEPEEMMAMIRNNQEQKTFAPPQEISRKFPQESPADLVKVSSLQLPVSRPKGYLGIKGFAPLPETGFELLRYRTAASLFFQLLIGPTSELYLSMYNEGLIDDSFDYEFILDRGFYFADIGGDTENPKELTGKIKELLLTAQDRPEISEERLQLLKKRMTGNHLQSLNSLEYIANQFSKDQFGEATLFDMSAVIDSIEMKDIQKFIDHFIIENHMVEFFVYPDKDEA</sequence>
<evidence type="ECO:0000259" key="2">
    <source>
        <dbReference type="Pfam" id="PF05193"/>
    </source>
</evidence>
<reference evidence="3 4" key="1">
    <citation type="submission" date="2017-05" db="EMBL/GenBank/DDBJ databases">
        <title>Vagococcus spp. assemblies.</title>
        <authorList>
            <person name="Gulvik C.A."/>
        </authorList>
    </citation>
    <scope>NUCLEOTIDE SEQUENCE [LARGE SCALE GENOMIC DNA]</scope>
    <source>
        <strain evidence="3 4">CCUG 51432</strain>
    </source>
</reference>
<dbReference type="PANTHER" id="PTHR11851:SF134">
    <property type="entry name" value="ZINC-DEPENDENT PROTEASE"/>
    <property type="match status" value="1"/>
</dbReference>
<dbReference type="InterPro" id="IPR007863">
    <property type="entry name" value="Peptidase_M16_C"/>
</dbReference>
<dbReference type="SUPFAM" id="SSF63411">
    <property type="entry name" value="LuxS/MPP-like metallohydrolase"/>
    <property type="match status" value="2"/>
</dbReference>
<dbReference type="AlphaFoldDB" id="A0A430B1D5"/>
<protein>
    <submittedName>
        <fullName evidence="3">Peptidase M16</fullName>
    </submittedName>
</protein>
<dbReference type="OrthoDB" id="9811314at2"/>
<feature type="domain" description="Peptidase M16 C-terminal" evidence="2">
    <location>
        <begin position="182"/>
        <end position="364"/>
    </location>
</feature>
<evidence type="ECO:0000313" key="4">
    <source>
        <dbReference type="Proteomes" id="UP000287605"/>
    </source>
</evidence>
<proteinExistence type="predicted"/>
<gene>
    <name evidence="3" type="ORF">CBF29_04035</name>
</gene>
<accession>A0A430B1D5</accession>
<dbReference type="Pfam" id="PF00675">
    <property type="entry name" value="Peptidase_M16"/>
    <property type="match status" value="1"/>
</dbReference>
<dbReference type="PANTHER" id="PTHR11851">
    <property type="entry name" value="METALLOPROTEASE"/>
    <property type="match status" value="1"/>
</dbReference>
<name>A0A430B1D5_9ENTE</name>
<dbReference type="Proteomes" id="UP000287605">
    <property type="component" value="Unassembled WGS sequence"/>
</dbReference>
<dbReference type="NCBIfam" id="NF047421">
    <property type="entry name" value="YfmH_fam"/>
    <property type="match status" value="1"/>
</dbReference>
<dbReference type="EMBL" id="NGKA01000004">
    <property type="protein sequence ID" value="RSU14061.1"/>
    <property type="molecule type" value="Genomic_DNA"/>
</dbReference>
<dbReference type="InterPro" id="IPR011249">
    <property type="entry name" value="Metalloenz_LuxS/M16"/>
</dbReference>
<feature type="domain" description="Peptidase M16 N-terminal" evidence="1">
    <location>
        <begin position="63"/>
        <end position="175"/>
    </location>
</feature>
<dbReference type="GO" id="GO:0046872">
    <property type="term" value="F:metal ion binding"/>
    <property type="evidence" value="ECO:0007669"/>
    <property type="project" value="InterPro"/>
</dbReference>
<dbReference type="InterPro" id="IPR011765">
    <property type="entry name" value="Pept_M16_N"/>
</dbReference>
<dbReference type="Pfam" id="PF05193">
    <property type="entry name" value="Peptidase_M16_C"/>
    <property type="match status" value="1"/>
</dbReference>